<proteinExistence type="inferred from homology"/>
<feature type="binding site" evidence="14">
    <location>
        <position position="369"/>
    </location>
    <ligand>
        <name>FAD</name>
        <dbReference type="ChEBI" id="CHEBI:57692"/>
    </ligand>
</feature>
<dbReference type="FunFam" id="3.50.50.60:FF:000229">
    <property type="entry name" value="NADPH:adrenodoxin oxidoreductase, mitochondrial"/>
    <property type="match status" value="1"/>
</dbReference>
<protein>
    <recommendedName>
        <fullName evidence="5 13">NADPH:adrenodoxin oxidoreductase, mitochondrial</fullName>
        <ecNumber evidence="4 13">1.18.1.6</ecNumber>
    </recommendedName>
</protein>
<evidence type="ECO:0000313" key="18">
    <source>
        <dbReference type="Proteomes" id="UP001168972"/>
    </source>
</evidence>
<feature type="binding site" evidence="15">
    <location>
        <position position="220"/>
    </location>
    <ligand>
        <name>NADP(+)</name>
        <dbReference type="ChEBI" id="CHEBI:58349"/>
    </ligand>
</feature>
<keyword evidence="10" id="KW-0249">Electron transport</keyword>
<dbReference type="Gene3D" id="3.50.50.60">
    <property type="entry name" value="FAD/NAD(P)-binding domain"/>
    <property type="match status" value="1"/>
</dbReference>
<comment type="cofactor">
    <cofactor evidence="1 13 14">
        <name>FAD</name>
        <dbReference type="ChEBI" id="CHEBI:57692"/>
    </cofactor>
</comment>
<keyword evidence="9 13" id="KW-0521">NADP</keyword>
<evidence type="ECO:0000256" key="15">
    <source>
        <dbReference type="PIRSR" id="PIRSR000362-2"/>
    </source>
</evidence>
<accession>A0AA39KZU9</accession>
<dbReference type="InterPro" id="IPR021163">
    <property type="entry name" value="Ferredox_Rdtase_adrenod"/>
</dbReference>
<feature type="binding site" evidence="15">
    <location>
        <begin position="208"/>
        <end position="209"/>
    </location>
    <ligand>
        <name>NADP(+)</name>
        <dbReference type="ChEBI" id="CHEBI:58349"/>
    </ligand>
</feature>
<keyword evidence="11 13" id="KW-0560">Oxidoreductase</keyword>
<organism evidence="17 18">
    <name type="scientific">Microctonus hyperodae</name>
    <name type="common">Parasitoid wasp</name>
    <dbReference type="NCBI Taxonomy" id="165561"/>
    <lineage>
        <taxon>Eukaryota</taxon>
        <taxon>Metazoa</taxon>
        <taxon>Ecdysozoa</taxon>
        <taxon>Arthropoda</taxon>
        <taxon>Hexapoda</taxon>
        <taxon>Insecta</taxon>
        <taxon>Pterygota</taxon>
        <taxon>Neoptera</taxon>
        <taxon>Endopterygota</taxon>
        <taxon>Hymenoptera</taxon>
        <taxon>Apocrita</taxon>
        <taxon>Ichneumonoidea</taxon>
        <taxon>Braconidae</taxon>
        <taxon>Euphorinae</taxon>
        <taxon>Microctonus</taxon>
    </lineage>
</organism>
<evidence type="ECO:0000256" key="1">
    <source>
        <dbReference type="ARBA" id="ARBA00001974"/>
    </source>
</evidence>
<evidence type="ECO:0000256" key="2">
    <source>
        <dbReference type="ARBA" id="ARBA00004731"/>
    </source>
</evidence>
<feature type="domain" description="FAD/NAD(P)-binding" evidence="16">
    <location>
        <begin position="19"/>
        <end position="175"/>
    </location>
</feature>
<reference evidence="17" key="2">
    <citation type="submission" date="2023-03" db="EMBL/GenBank/DDBJ databases">
        <authorList>
            <person name="Inwood S.N."/>
            <person name="Skelly J.G."/>
            <person name="Guhlin J."/>
            <person name="Harrop T.W.R."/>
            <person name="Goldson S.G."/>
            <person name="Dearden P.K."/>
        </authorList>
    </citation>
    <scope>NUCLEOTIDE SEQUENCE</scope>
    <source>
        <strain evidence="17">Lincoln</strain>
        <tissue evidence="17">Whole body</tissue>
    </source>
</reference>
<comment type="pathway">
    <text evidence="2">Steroid metabolism; cholesterol metabolism.</text>
</comment>
<keyword evidence="8 13" id="KW-0274">FAD</keyword>
<comment type="catalytic activity">
    <reaction evidence="12 13">
        <text>2 reduced [adrenodoxin] + NADP(+) + H(+) = 2 oxidized [adrenodoxin] + NADPH</text>
        <dbReference type="Rhea" id="RHEA:42312"/>
        <dbReference type="Rhea" id="RHEA-COMP:9998"/>
        <dbReference type="Rhea" id="RHEA-COMP:9999"/>
        <dbReference type="ChEBI" id="CHEBI:15378"/>
        <dbReference type="ChEBI" id="CHEBI:33737"/>
        <dbReference type="ChEBI" id="CHEBI:33738"/>
        <dbReference type="ChEBI" id="CHEBI:57783"/>
        <dbReference type="ChEBI" id="CHEBI:58349"/>
        <dbReference type="EC" id="1.18.1.6"/>
    </reaction>
</comment>
<dbReference type="EC" id="1.18.1.6" evidence="4 13"/>
<comment type="subcellular location">
    <subcellularLocation>
        <location evidence="13">Mitochondrion</location>
    </subcellularLocation>
</comment>
<evidence type="ECO:0000256" key="8">
    <source>
        <dbReference type="ARBA" id="ARBA00022827"/>
    </source>
</evidence>
<evidence type="ECO:0000256" key="11">
    <source>
        <dbReference type="ARBA" id="ARBA00023002"/>
    </source>
</evidence>
<evidence type="ECO:0000256" key="14">
    <source>
        <dbReference type="PIRSR" id="PIRSR000362-1"/>
    </source>
</evidence>
<evidence type="ECO:0000256" key="12">
    <source>
        <dbReference type="ARBA" id="ARBA00048933"/>
    </source>
</evidence>
<dbReference type="PIRSF" id="PIRSF000362">
    <property type="entry name" value="FNR"/>
    <property type="match status" value="1"/>
</dbReference>
<dbReference type="EMBL" id="JAQQBR010000003">
    <property type="protein sequence ID" value="KAK0179889.1"/>
    <property type="molecule type" value="Genomic_DNA"/>
</dbReference>
<evidence type="ECO:0000256" key="4">
    <source>
        <dbReference type="ARBA" id="ARBA00013219"/>
    </source>
</evidence>
<reference evidence="17" key="1">
    <citation type="journal article" date="2023" name="bioRxiv">
        <title>Scaffold-level genome assemblies of two parasitoid biocontrol wasps reveal the parthenogenesis mechanism and an associated novel virus.</title>
        <authorList>
            <person name="Inwood S."/>
            <person name="Skelly J."/>
            <person name="Guhlin J."/>
            <person name="Harrop T."/>
            <person name="Goldson S."/>
            <person name="Dearden P."/>
        </authorList>
    </citation>
    <scope>NUCLEOTIDE SEQUENCE</scope>
    <source>
        <strain evidence="17">Lincoln</strain>
        <tissue evidence="17">Whole body</tissue>
    </source>
</reference>
<evidence type="ECO:0000256" key="3">
    <source>
        <dbReference type="ARBA" id="ARBA00008312"/>
    </source>
</evidence>
<feature type="binding site" evidence="14">
    <location>
        <position position="49"/>
    </location>
    <ligand>
        <name>FAD</name>
        <dbReference type="ChEBI" id="CHEBI:57692"/>
    </ligand>
</feature>
<feature type="binding site" evidence="15">
    <location>
        <begin position="164"/>
        <end position="167"/>
    </location>
    <ligand>
        <name>NADP(+)</name>
        <dbReference type="ChEBI" id="CHEBI:58349"/>
    </ligand>
</feature>
<dbReference type="AlphaFoldDB" id="A0AA39KZU9"/>
<dbReference type="PANTHER" id="PTHR48467:SF1">
    <property type="entry name" value="GLUTAMATE SYNTHASE 1 [NADH], CHLOROPLASTIC-LIKE"/>
    <property type="match status" value="1"/>
</dbReference>
<dbReference type="Proteomes" id="UP001168972">
    <property type="component" value="Unassembled WGS sequence"/>
</dbReference>
<evidence type="ECO:0000256" key="10">
    <source>
        <dbReference type="ARBA" id="ARBA00022982"/>
    </source>
</evidence>
<gene>
    <name evidence="17" type="ORF">PV327_005600</name>
</gene>
<keyword evidence="6" id="KW-0813">Transport</keyword>
<feature type="binding site" evidence="14">
    <location>
        <position position="57"/>
    </location>
    <ligand>
        <name>FAD</name>
        <dbReference type="ChEBI" id="CHEBI:57692"/>
    </ligand>
</feature>
<sequence length="460" mass="51001">MAKFTPCIRWLSGKVVTPRVCIVGAGPAGFYAAHQLIKSSNDIQVDILERLPVPYGLVRYGVAPDHPEVKNVINTFHKIATNARVKFLGNVDVGKDVTVDQLKENYHAVLLTYGAEQDKTLGIPGESLSNVISGRRFVGWYNGLPSEKDLIMNLDNQDAVILGQGNVAIDIARILLSPIDELKKTDITSYAIEQLSKSRIRNVWMVGRRGPLQSAFTIAELREMTKLQNCKTLWRSDDFIGVNELIPNLARPRKRLTELMIKSMSEMANNDVKSTKMFAPIFFRGPQEIIGDTSVEKVRFTVNKLIGNDILNQVAAPTNSIEDISCGIVFRSIGWKSIKIDETIPFDERIGRVINSNGKIDDKLYAAGWVATGPIGVILSTMTNAYHVGKLIARKIEGDDVEVKPGTSGLLNILKHSNVPVVSYSDWEKIDAVECERGKKLGKPREKIVDISEMLKVAFS</sequence>
<dbReference type="InterPro" id="IPR023753">
    <property type="entry name" value="FAD/NAD-binding_dom"/>
</dbReference>
<evidence type="ECO:0000256" key="7">
    <source>
        <dbReference type="ARBA" id="ARBA00022630"/>
    </source>
</evidence>
<dbReference type="Gene3D" id="3.40.50.720">
    <property type="entry name" value="NAD(P)-binding Rossmann-like Domain"/>
    <property type="match status" value="1"/>
</dbReference>
<comment type="similarity">
    <text evidence="3 13">Belongs to the ferredoxin--NADP reductase type 1 family.</text>
</comment>
<dbReference type="GO" id="GO:0016491">
    <property type="term" value="F:oxidoreductase activity"/>
    <property type="evidence" value="ECO:0007669"/>
    <property type="project" value="UniProtKB-KW"/>
</dbReference>
<evidence type="ECO:0000259" key="16">
    <source>
        <dbReference type="Pfam" id="PF07992"/>
    </source>
</evidence>
<evidence type="ECO:0000256" key="6">
    <source>
        <dbReference type="ARBA" id="ARBA00022448"/>
    </source>
</evidence>
<feature type="binding site" evidence="14">
    <location>
        <position position="93"/>
    </location>
    <ligand>
        <name>FAD</name>
        <dbReference type="ChEBI" id="CHEBI:57692"/>
    </ligand>
</feature>
<dbReference type="GO" id="GO:0005739">
    <property type="term" value="C:mitochondrion"/>
    <property type="evidence" value="ECO:0007669"/>
    <property type="project" value="UniProtKB-SubCell"/>
</dbReference>
<keyword evidence="13" id="KW-0496">Mitochondrion</keyword>
<evidence type="ECO:0000256" key="5">
    <source>
        <dbReference type="ARBA" id="ARBA00016287"/>
    </source>
</evidence>
<keyword evidence="7 13" id="KW-0285">Flavoprotein</keyword>
<comment type="caution">
    <text evidence="17">The sequence shown here is derived from an EMBL/GenBank/DDBJ whole genome shotgun (WGS) entry which is preliminary data.</text>
</comment>
<dbReference type="InterPro" id="IPR036188">
    <property type="entry name" value="FAD/NAD-bd_sf"/>
</dbReference>
<dbReference type="PANTHER" id="PTHR48467">
    <property type="entry name" value="GLUTAMATE SYNTHASE 1 [NADH], CHLOROPLASTIC-LIKE"/>
    <property type="match status" value="1"/>
</dbReference>
<dbReference type="PRINTS" id="PR00419">
    <property type="entry name" value="ADXRDTASE"/>
</dbReference>
<evidence type="ECO:0000256" key="13">
    <source>
        <dbReference type="PIRNR" id="PIRNR000362"/>
    </source>
</evidence>
<dbReference type="InterPro" id="IPR055275">
    <property type="entry name" value="Ferredox_Rdtase"/>
</dbReference>
<evidence type="ECO:0000313" key="17">
    <source>
        <dbReference type="EMBL" id="KAK0179889.1"/>
    </source>
</evidence>
<evidence type="ECO:0000256" key="9">
    <source>
        <dbReference type="ARBA" id="ARBA00022857"/>
    </source>
</evidence>
<keyword evidence="18" id="KW-1185">Reference proteome</keyword>
<dbReference type="SUPFAM" id="SSF51971">
    <property type="entry name" value="Nucleotide-binding domain"/>
    <property type="match status" value="1"/>
</dbReference>
<name>A0AA39KZU9_MICHY</name>
<feature type="binding site" evidence="14">
    <location>
        <position position="28"/>
    </location>
    <ligand>
        <name>FAD</name>
        <dbReference type="ChEBI" id="CHEBI:57692"/>
    </ligand>
</feature>
<dbReference type="Pfam" id="PF07992">
    <property type="entry name" value="Pyr_redox_2"/>
    <property type="match status" value="1"/>
</dbReference>
<feature type="binding site" evidence="15">
    <location>
        <position position="376"/>
    </location>
    <ligand>
        <name>NADP(+)</name>
        <dbReference type="ChEBI" id="CHEBI:58349"/>
    </ligand>
</feature>
<feature type="binding site" evidence="14">
    <location>
        <begin position="376"/>
        <end position="378"/>
    </location>
    <ligand>
        <name>FAD</name>
        <dbReference type="ChEBI" id="CHEBI:57692"/>
    </ligand>
</feature>